<keyword evidence="3" id="KW-1185">Reference proteome</keyword>
<evidence type="ECO:0000259" key="1">
    <source>
        <dbReference type="Pfam" id="PF20183"/>
    </source>
</evidence>
<dbReference type="InterPro" id="IPR046676">
    <property type="entry name" value="DUF6546"/>
</dbReference>
<dbReference type="Proteomes" id="UP000722485">
    <property type="component" value="Unassembled WGS sequence"/>
</dbReference>
<organism evidence="2 3">
    <name type="scientific">Cylindrodendrum hubeiense</name>
    <dbReference type="NCBI Taxonomy" id="595255"/>
    <lineage>
        <taxon>Eukaryota</taxon>
        <taxon>Fungi</taxon>
        <taxon>Dikarya</taxon>
        <taxon>Ascomycota</taxon>
        <taxon>Pezizomycotina</taxon>
        <taxon>Sordariomycetes</taxon>
        <taxon>Hypocreomycetidae</taxon>
        <taxon>Hypocreales</taxon>
        <taxon>Nectriaceae</taxon>
        <taxon>Cylindrodendrum</taxon>
    </lineage>
</organism>
<protein>
    <recommendedName>
        <fullName evidence="1">DUF6546 domain-containing protein</fullName>
    </recommendedName>
</protein>
<dbReference type="Pfam" id="PF20183">
    <property type="entry name" value="DUF6546"/>
    <property type="match status" value="1"/>
</dbReference>
<accession>A0A9P5H2X9</accession>
<dbReference type="EMBL" id="JAANBB010000329">
    <property type="protein sequence ID" value="KAF7543967.1"/>
    <property type="molecule type" value="Genomic_DNA"/>
</dbReference>
<dbReference type="OrthoDB" id="4688861at2759"/>
<gene>
    <name evidence="2" type="ORF">G7Z17_g10317</name>
</gene>
<feature type="domain" description="DUF6546" evidence="1">
    <location>
        <begin position="277"/>
        <end position="457"/>
    </location>
</feature>
<name>A0A9P5H2X9_9HYPO</name>
<evidence type="ECO:0000313" key="2">
    <source>
        <dbReference type="EMBL" id="KAF7543967.1"/>
    </source>
</evidence>
<proteinExistence type="predicted"/>
<comment type="caution">
    <text evidence="2">The sequence shown here is derived from an EMBL/GenBank/DDBJ whole genome shotgun (WGS) entry which is preliminary data.</text>
</comment>
<dbReference type="AlphaFoldDB" id="A0A9P5H2X9"/>
<sequence length="462" mass="52611">MSWNDLPPELRLPIIQIVAASDGSIASYAAVDKEWQNAIEAVTFRSLKITLTSVSEFTKHFSHQARRQCFLKHLHLCVNMQVARLLDTEEWEYVMTEDITGATKDFSKLVSLAFASLEQWDAVEVLRRPDGGLDLELSVFSDAYSTVDSVRDNISENFGRRIFHPLFRSNIGLWDGFDYFSGSKDAIRLGRGGLPVVEVITKFSVLRRSICNISQKTILHIFASLPNLARVHIEPGHGDDHILRQGTDIDLAHFLPMWPTSIKCIQIIRHYEGHVYHRRPHGSEFAHLGATVAAHSFPLQELAACHLIEADDFFEEAKRLQIIQPRLWGNLLFLTLTSELILRAMPGKRDIQEDAHKNQLLNLLLQKAGESAKFMPVLRMMEIFNGEQMETLNEDEIEVYNNDPNAATFRYAVENGKATVSWAGTWPFQLDSHVRLAWEEVAQQGNLELQILPEEIEPIIYD</sequence>
<evidence type="ECO:0000313" key="3">
    <source>
        <dbReference type="Proteomes" id="UP000722485"/>
    </source>
</evidence>
<reference evidence="2" key="1">
    <citation type="submission" date="2020-03" db="EMBL/GenBank/DDBJ databases">
        <title>Draft Genome Sequence of Cylindrodendrum hubeiense.</title>
        <authorList>
            <person name="Buettner E."/>
            <person name="Kellner H."/>
        </authorList>
    </citation>
    <scope>NUCLEOTIDE SEQUENCE</scope>
    <source>
        <strain evidence="2">IHI 201604</strain>
    </source>
</reference>